<dbReference type="PROSITE" id="PS51891">
    <property type="entry name" value="CENP_V_GFA"/>
    <property type="match status" value="1"/>
</dbReference>
<organism evidence="6 7">
    <name type="scientific">Acidimangrovimonas pyrenivorans</name>
    <dbReference type="NCBI Taxonomy" id="2030798"/>
    <lineage>
        <taxon>Bacteria</taxon>
        <taxon>Pseudomonadati</taxon>
        <taxon>Pseudomonadota</taxon>
        <taxon>Alphaproteobacteria</taxon>
        <taxon>Rhodobacterales</taxon>
        <taxon>Paracoccaceae</taxon>
        <taxon>Acidimangrovimonas</taxon>
    </lineage>
</organism>
<dbReference type="Gene3D" id="3.90.1590.10">
    <property type="entry name" value="glutathione-dependent formaldehyde- activating enzyme (gfa)"/>
    <property type="match status" value="1"/>
</dbReference>
<comment type="caution">
    <text evidence="6">The sequence shown here is derived from an EMBL/GenBank/DDBJ whole genome shotgun (WGS) entry which is preliminary data.</text>
</comment>
<comment type="similarity">
    <text evidence="1">Belongs to the Gfa family.</text>
</comment>
<sequence>MIGHCTCGHVKYRLKGRPLFTHCCHCTWCQRETGSAFALNALIESDRIELITGRPERIETPSASGKGQTIARCPYCHVALWSHYAGGGAALAFVRVGTLGDPAECPPDIHIFTSTKLPWVILPGNVPAVPEYYRRSEMWPAASLERWAALKAKG</sequence>
<accession>A0ABV7AH09</accession>
<keyword evidence="7" id="KW-1185">Reference proteome</keyword>
<dbReference type="InterPro" id="IPR006913">
    <property type="entry name" value="CENP-V/GFA"/>
</dbReference>
<evidence type="ECO:0000256" key="2">
    <source>
        <dbReference type="ARBA" id="ARBA00022723"/>
    </source>
</evidence>
<evidence type="ECO:0000313" key="6">
    <source>
        <dbReference type="EMBL" id="MFC2968664.1"/>
    </source>
</evidence>
<proteinExistence type="inferred from homology"/>
<evidence type="ECO:0000259" key="5">
    <source>
        <dbReference type="PROSITE" id="PS51891"/>
    </source>
</evidence>
<dbReference type="PANTHER" id="PTHR33337">
    <property type="entry name" value="GFA DOMAIN-CONTAINING PROTEIN"/>
    <property type="match status" value="1"/>
</dbReference>
<name>A0ABV7AH09_9RHOB</name>
<dbReference type="RefSeq" id="WP_377833361.1">
    <property type="nucleotide sequence ID" value="NZ_JBHRSK010000007.1"/>
</dbReference>
<dbReference type="PANTHER" id="PTHR33337:SF33">
    <property type="entry name" value="CENP-V_GFA DOMAIN-CONTAINING PROTEIN"/>
    <property type="match status" value="1"/>
</dbReference>
<evidence type="ECO:0000256" key="4">
    <source>
        <dbReference type="ARBA" id="ARBA00023239"/>
    </source>
</evidence>
<dbReference type="Proteomes" id="UP001595443">
    <property type="component" value="Unassembled WGS sequence"/>
</dbReference>
<feature type="domain" description="CENP-V/GFA" evidence="5">
    <location>
        <begin position="1"/>
        <end position="120"/>
    </location>
</feature>
<dbReference type="InterPro" id="IPR011057">
    <property type="entry name" value="Mss4-like_sf"/>
</dbReference>
<gene>
    <name evidence="6" type="ORF">ACFOES_11220</name>
</gene>
<evidence type="ECO:0000256" key="1">
    <source>
        <dbReference type="ARBA" id="ARBA00005495"/>
    </source>
</evidence>
<dbReference type="Pfam" id="PF04828">
    <property type="entry name" value="GFA"/>
    <property type="match status" value="1"/>
</dbReference>
<evidence type="ECO:0000313" key="7">
    <source>
        <dbReference type="Proteomes" id="UP001595443"/>
    </source>
</evidence>
<evidence type="ECO:0000256" key="3">
    <source>
        <dbReference type="ARBA" id="ARBA00022833"/>
    </source>
</evidence>
<reference evidence="7" key="1">
    <citation type="journal article" date="2019" name="Int. J. Syst. Evol. Microbiol.">
        <title>The Global Catalogue of Microorganisms (GCM) 10K type strain sequencing project: providing services to taxonomists for standard genome sequencing and annotation.</title>
        <authorList>
            <consortium name="The Broad Institute Genomics Platform"/>
            <consortium name="The Broad Institute Genome Sequencing Center for Infectious Disease"/>
            <person name="Wu L."/>
            <person name="Ma J."/>
        </authorList>
    </citation>
    <scope>NUCLEOTIDE SEQUENCE [LARGE SCALE GENOMIC DNA]</scope>
    <source>
        <strain evidence="7">KCTC 62192</strain>
    </source>
</reference>
<keyword evidence="2" id="KW-0479">Metal-binding</keyword>
<keyword evidence="3" id="KW-0862">Zinc</keyword>
<dbReference type="SUPFAM" id="SSF51316">
    <property type="entry name" value="Mss4-like"/>
    <property type="match status" value="1"/>
</dbReference>
<protein>
    <submittedName>
        <fullName evidence="6">GFA family protein</fullName>
    </submittedName>
</protein>
<keyword evidence="4" id="KW-0456">Lyase</keyword>
<dbReference type="EMBL" id="JBHRSK010000007">
    <property type="protein sequence ID" value="MFC2968664.1"/>
    <property type="molecule type" value="Genomic_DNA"/>
</dbReference>